<dbReference type="GO" id="GO:0005694">
    <property type="term" value="C:chromosome"/>
    <property type="evidence" value="ECO:0007669"/>
    <property type="project" value="InterPro"/>
</dbReference>
<keyword evidence="6" id="KW-0067">ATP-binding</keyword>
<feature type="region of interest" description="Disordered" evidence="13">
    <location>
        <begin position="1221"/>
        <end position="1258"/>
    </location>
</feature>
<evidence type="ECO:0000256" key="3">
    <source>
        <dbReference type="ARBA" id="ARBA00022618"/>
    </source>
</evidence>
<dbReference type="EMBL" id="DF196773">
    <property type="protein sequence ID" value="GAC72276.1"/>
    <property type="molecule type" value="Genomic_DNA"/>
</dbReference>
<dbReference type="Gene3D" id="3.30.70.1620">
    <property type="match status" value="1"/>
</dbReference>
<feature type="chain" id="PRO_5004100223" description="Structural maintenance of chromosomes protein" evidence="14">
    <location>
        <begin position="27"/>
        <end position="1258"/>
    </location>
</feature>
<dbReference type="FunFam" id="3.40.50.300:FF:000385">
    <property type="entry name" value="Structural maintenance of chromosomes 2"/>
    <property type="match status" value="1"/>
</dbReference>
<organism evidence="16 17">
    <name type="scientific">Pseudozyma antarctica (strain T-34)</name>
    <name type="common">Yeast</name>
    <name type="synonym">Candida antarctica</name>
    <dbReference type="NCBI Taxonomy" id="1151754"/>
    <lineage>
        <taxon>Eukaryota</taxon>
        <taxon>Fungi</taxon>
        <taxon>Dikarya</taxon>
        <taxon>Basidiomycota</taxon>
        <taxon>Ustilaginomycotina</taxon>
        <taxon>Ustilaginomycetes</taxon>
        <taxon>Ustilaginales</taxon>
        <taxon>Ustilaginaceae</taxon>
        <taxon>Moesziomyces</taxon>
    </lineage>
</organism>
<dbReference type="PANTHER" id="PTHR43977">
    <property type="entry name" value="STRUCTURAL MAINTENANCE OF CHROMOSOMES PROTEIN 3"/>
    <property type="match status" value="1"/>
</dbReference>
<evidence type="ECO:0000256" key="8">
    <source>
        <dbReference type="ARBA" id="ARBA00023067"/>
    </source>
</evidence>
<keyword evidence="5" id="KW-0498">Mitosis</keyword>
<evidence type="ECO:0000256" key="10">
    <source>
        <dbReference type="ARBA" id="ARBA00023306"/>
    </source>
</evidence>
<evidence type="ECO:0000313" key="17">
    <source>
        <dbReference type="Proteomes" id="UP000011976"/>
    </source>
</evidence>
<feature type="signal peptide" evidence="14">
    <location>
        <begin position="1"/>
        <end position="26"/>
    </location>
</feature>
<gene>
    <name evidence="16" type="ORF">PANT_7d00020</name>
</gene>
<evidence type="ECO:0000259" key="15">
    <source>
        <dbReference type="SMART" id="SM00968"/>
    </source>
</evidence>
<dbReference type="Pfam" id="PF06470">
    <property type="entry name" value="SMC_hinge"/>
    <property type="match status" value="1"/>
</dbReference>
<evidence type="ECO:0000256" key="4">
    <source>
        <dbReference type="ARBA" id="ARBA00022741"/>
    </source>
</evidence>
<dbReference type="Gene3D" id="1.20.1060.20">
    <property type="match status" value="1"/>
</dbReference>
<dbReference type="Gene3D" id="1.10.287.1490">
    <property type="match status" value="1"/>
</dbReference>
<comment type="similarity">
    <text evidence="2">Belongs to the SMC family. SMC2 subfamily.</text>
</comment>
<evidence type="ECO:0000256" key="9">
    <source>
        <dbReference type="ARBA" id="ARBA00023242"/>
    </source>
</evidence>
<dbReference type="FunFam" id="3.40.50.300:FF:000278">
    <property type="entry name" value="Structural maintenance of chromosomes 2"/>
    <property type="match status" value="1"/>
</dbReference>
<dbReference type="InterPro" id="IPR010935">
    <property type="entry name" value="SMC_hinge"/>
</dbReference>
<dbReference type="AlphaFoldDB" id="M9LL96"/>
<dbReference type="SUPFAM" id="SSF75553">
    <property type="entry name" value="Smc hinge domain"/>
    <property type="match status" value="1"/>
</dbReference>
<evidence type="ECO:0000256" key="14">
    <source>
        <dbReference type="SAM" id="SignalP"/>
    </source>
</evidence>
<keyword evidence="4" id="KW-0547">Nucleotide-binding</keyword>
<keyword evidence="14" id="KW-0732">Signal</keyword>
<dbReference type="SUPFAM" id="SSF52540">
    <property type="entry name" value="P-loop containing nucleoside triphosphate hydrolases"/>
    <property type="match status" value="1"/>
</dbReference>
<feature type="domain" description="SMC hinge" evidence="15">
    <location>
        <begin position="562"/>
        <end position="683"/>
    </location>
</feature>
<dbReference type="PIRSF" id="PIRSF005719">
    <property type="entry name" value="SMC"/>
    <property type="match status" value="1"/>
</dbReference>
<proteinExistence type="inferred from homology"/>
<evidence type="ECO:0000256" key="6">
    <source>
        <dbReference type="ARBA" id="ARBA00022840"/>
    </source>
</evidence>
<dbReference type="GO" id="GO:0051301">
    <property type="term" value="P:cell division"/>
    <property type="evidence" value="ECO:0007669"/>
    <property type="project" value="UniProtKB-KW"/>
</dbReference>
<reference evidence="17" key="1">
    <citation type="journal article" date="2013" name="Genome Announc.">
        <title>Genome sequence of the basidiomycetous yeast Pseudozyma antarctica T-34, a producer of the glycolipid biosurfactants mannosylerythritol lipids.</title>
        <authorList>
            <person name="Morita T."/>
            <person name="Koike H."/>
            <person name="Koyama Y."/>
            <person name="Hagiwara H."/>
            <person name="Ito E."/>
            <person name="Fukuoka T."/>
            <person name="Imura T."/>
            <person name="Machida M."/>
            <person name="Kitamoto D."/>
        </authorList>
    </citation>
    <scope>NUCLEOTIDE SEQUENCE [LARGE SCALE GENOMIC DNA]</scope>
    <source>
        <strain evidence="17">T-34</strain>
    </source>
</reference>
<dbReference type="Proteomes" id="UP000011976">
    <property type="component" value="Unassembled WGS sequence"/>
</dbReference>
<keyword evidence="10" id="KW-0131">Cell cycle</keyword>
<evidence type="ECO:0000256" key="11">
    <source>
        <dbReference type="PIRNR" id="PIRNR005719"/>
    </source>
</evidence>
<dbReference type="GO" id="GO:0005634">
    <property type="term" value="C:nucleus"/>
    <property type="evidence" value="ECO:0007669"/>
    <property type="project" value="UniProtKB-SubCell"/>
</dbReference>
<sequence>MAKGRVFFGQQLSLASAAFWLSGAKAEPPISRRPSMRIEELIIDGFKSYPVRTHVSGFDASFNAITGLNGSGKSNILDSICFVLGITNLTAVRANNLQDLIYKRGQAGITKASVTIVFDNTDRKKSPVSFENCPQITVTRQIAMGGASKYLINGHKATQQAVQNMFQSVQLNINNPNFLIMQGKITKVLNMKPAEILSMIEEAAGTRMFEDRKDKAIKTMAKKDQKVKEITALLEEEITPKLDKLREEKRSFLEYQKATTELDRLTRLAKAYEWQQFCAKYEERKALVDRKAQDVQDRQDEAEALRRQIESIERELAQIEKKKEAEMTKGGKLQALVNQSKELQHDLVKRKTNVDLKMGSVDEERKKLQADQVSLDALHQTLKDKEAELIDLSGSFSKLKADYDAAVADVTKQDELLQTLLTGMASSSKSKAGEASAGGYMGQIASARAEESAASTEIEQSKLRIGHLEKEVKQKEPLARKAQKDAAGLLGELESSRAAVQQLEAHMQKLGWDDDKEKSLLQSKSEWSRRVADLLERKEALKSRLAGMDFQYADPEPNFDRSRVKGLVASLVQLDQDKHKYSTALEICAGGRLYNVVVEDEKVGSKLLAHGQLRKRVTLIPLNKINAFVASAEKVGAAQRLAPGKVDLALTLVGYDDEVSRAMEYVFGNTLVCADAATAKRVTFDNAVRMKSVTLGGDVYDPAGTLSGGSKPSTGGVLVKMQDLIKIERALKEAQAELAKVEAQMHAAKAHMASFSKAKRDVELKRHQVTLLESQISGSNATRIIAEVDKAKAAIGELREAIEAAKTRQQEAAREAKRLEKEMDEFDKNKDSKLDELKADLKRKKAEVAKRSGEIKARQGEVRTLELELEQTRGEITACEKTIAEGERAIGKVEKELAAMQQELETLQAGVERVEAKLSEERATLSGYDDELTALRSALKSKKQEIADGALAIKQLTHEREKLVTDVAGLEKSIAQLENQFEWIATEQRFFGQAGTVYDFGKHNMADVRKRCKKLEETQQGMRKKVNPKVLSMIEGVEKKESTLKTMLSTVLKDKGKIEDTITELDRYKRDALHNTWTKVNADFGSIFGELLPGNTAKLQPPEGQELTQGLEVKVRLGTVWKQSLTELSGGQRSLIALSLIMSLLQFKPAPMYILDEIDAALDLSHTQHIGQLFRNRFRGSQFIVVSLKEGLFTNANVLFRARFRDGTSLVERTVNANRTTTAADEVDKENANPNAAPRKRGKAAGGAGGAGSRLVAA</sequence>
<name>M9LL96_PSEA3</name>
<keyword evidence="8" id="KW-0226">DNA condensation</keyword>
<evidence type="ECO:0000313" key="16">
    <source>
        <dbReference type="EMBL" id="GAC72276.1"/>
    </source>
</evidence>
<dbReference type="InterPro" id="IPR027120">
    <property type="entry name" value="Smc2_ABC"/>
</dbReference>
<dbReference type="CDD" id="cd03273">
    <property type="entry name" value="ABC_SMC2_euk"/>
    <property type="match status" value="1"/>
</dbReference>
<dbReference type="SMART" id="SM00968">
    <property type="entry name" value="SMC_hinge"/>
    <property type="match status" value="1"/>
</dbReference>
<dbReference type="GO" id="GO:0007076">
    <property type="term" value="P:mitotic chromosome condensation"/>
    <property type="evidence" value="ECO:0007669"/>
    <property type="project" value="UniProtKB-ARBA"/>
</dbReference>
<dbReference type="InterPro" id="IPR003395">
    <property type="entry name" value="RecF/RecN/SMC_N"/>
</dbReference>
<dbReference type="OrthoDB" id="10255539at2759"/>
<dbReference type="Gene3D" id="3.40.50.300">
    <property type="entry name" value="P-loop containing nucleotide triphosphate hydrolases"/>
    <property type="match status" value="2"/>
</dbReference>
<dbReference type="GO" id="GO:0005524">
    <property type="term" value="F:ATP binding"/>
    <property type="evidence" value="ECO:0007669"/>
    <property type="project" value="UniProtKB-KW"/>
</dbReference>
<keyword evidence="3" id="KW-0132">Cell division</keyword>
<evidence type="ECO:0000256" key="13">
    <source>
        <dbReference type="SAM" id="MobiDB-lite"/>
    </source>
</evidence>
<keyword evidence="9 11" id="KW-0539">Nucleus</keyword>
<dbReference type="InterPro" id="IPR024704">
    <property type="entry name" value="SMC"/>
</dbReference>
<evidence type="ECO:0000256" key="2">
    <source>
        <dbReference type="ARBA" id="ARBA00005231"/>
    </source>
</evidence>
<dbReference type="Pfam" id="PF02463">
    <property type="entry name" value="SMC_N"/>
    <property type="match status" value="1"/>
</dbReference>
<dbReference type="GO" id="GO:0016887">
    <property type="term" value="F:ATP hydrolysis activity"/>
    <property type="evidence" value="ECO:0007669"/>
    <property type="project" value="InterPro"/>
</dbReference>
<feature type="coiled-coil region" evidence="12">
    <location>
        <begin position="724"/>
        <end position="751"/>
    </location>
</feature>
<protein>
    <recommendedName>
        <fullName evidence="11">Structural maintenance of chromosomes protein</fullName>
    </recommendedName>
</protein>
<evidence type="ECO:0000256" key="7">
    <source>
        <dbReference type="ARBA" id="ARBA00023054"/>
    </source>
</evidence>
<dbReference type="STRING" id="1151754.M9LL96"/>
<evidence type="ECO:0000256" key="5">
    <source>
        <dbReference type="ARBA" id="ARBA00022776"/>
    </source>
</evidence>
<dbReference type="InterPro" id="IPR036277">
    <property type="entry name" value="SMC_hinge_sf"/>
</dbReference>
<keyword evidence="7 12" id="KW-0175">Coiled coil</keyword>
<feature type="coiled-coil region" evidence="12">
    <location>
        <begin position="255"/>
        <end position="329"/>
    </location>
</feature>
<dbReference type="InterPro" id="IPR027417">
    <property type="entry name" value="P-loop_NTPase"/>
</dbReference>
<accession>M9LL96</accession>
<evidence type="ECO:0000256" key="1">
    <source>
        <dbReference type="ARBA" id="ARBA00004123"/>
    </source>
</evidence>
<feature type="coiled-coil region" evidence="12">
    <location>
        <begin position="788"/>
        <end position="980"/>
    </location>
</feature>
<evidence type="ECO:0000256" key="12">
    <source>
        <dbReference type="SAM" id="Coils"/>
    </source>
</evidence>
<comment type="subcellular location">
    <subcellularLocation>
        <location evidence="1 11">Nucleus</location>
    </subcellularLocation>
</comment>